<protein>
    <submittedName>
        <fullName evidence="2">Glycosyltransferase family 2 protein</fullName>
    </submittedName>
</protein>
<dbReference type="RefSeq" id="WP_220103434.1">
    <property type="nucleotide sequence ID" value="NZ_JAHZSS010000006.1"/>
</dbReference>
<evidence type="ECO:0000313" key="2">
    <source>
        <dbReference type="EMBL" id="MBW8190748.1"/>
    </source>
</evidence>
<reference evidence="2" key="1">
    <citation type="submission" date="2021-07" db="EMBL/GenBank/DDBJ databases">
        <title>Neiella marina sp. nov., isolated from the intestinal content of sea cucumber Apostichopus japonicus.</title>
        <authorList>
            <person name="Bai X."/>
        </authorList>
    </citation>
    <scope>NUCLEOTIDE SEQUENCE</scope>
    <source>
        <strain evidence="2">126</strain>
    </source>
</reference>
<dbReference type="PANTHER" id="PTHR43179:SF7">
    <property type="entry name" value="RHAMNOSYLTRANSFERASE WBBL"/>
    <property type="match status" value="1"/>
</dbReference>
<dbReference type="Gene3D" id="3.90.550.10">
    <property type="entry name" value="Spore Coat Polysaccharide Biosynthesis Protein SpsA, Chain A"/>
    <property type="match status" value="1"/>
</dbReference>
<sequence>MGKTVLLGWCANLSESIDEVTAINAGKDLKLDLFEFSRADVAAKYGISSLNQCFGFLAVLECSDAQLQKVVLSHSGRSFSLAQLRFTRVDSVDALIPHIGAESGDAVAFLKTHNIDVSDMPSSAAAARKRPKDQDVVKIQNVMGGVNPHSADFQSDLLNDAMPSIHRIWKSRLAKGNNPAIKQFGSPISNPKLSVVVPLYGRYDFMQHQLAQFSADLQFADVELIYVLDDPPLAHEVSVTAHGLFETFKLPFKVVLSERNLGFAGANNLGVEHANSERLLLLNSDIVPCRSGWLENYLAQFDSLDNCGILGATLLYEDNTVQHAGMEFRQDSSYPGIWMNHHPYKGVPLSLVPLDDLFESPLTTGACMLMHTELYRELGGFEPMYVLGDFEDSDLCLKCHNKGLKIYVSGQTQLYHLERLSQDLVDAGDWKFKLTLMNGVFQVSRWQKLIEEVAK</sequence>
<comment type="caution">
    <text evidence="2">The sequence shown here is derived from an EMBL/GenBank/DDBJ whole genome shotgun (WGS) entry which is preliminary data.</text>
</comment>
<dbReference type="Proteomes" id="UP001166251">
    <property type="component" value="Unassembled WGS sequence"/>
</dbReference>
<dbReference type="PANTHER" id="PTHR43179">
    <property type="entry name" value="RHAMNOSYLTRANSFERASE WBBL"/>
    <property type="match status" value="1"/>
</dbReference>
<dbReference type="InterPro" id="IPR029044">
    <property type="entry name" value="Nucleotide-diphossugar_trans"/>
</dbReference>
<evidence type="ECO:0000259" key="1">
    <source>
        <dbReference type="Pfam" id="PF00535"/>
    </source>
</evidence>
<proteinExistence type="predicted"/>
<organism evidence="2 3">
    <name type="scientific">Neiella holothuriorum</name>
    <dbReference type="NCBI Taxonomy" id="2870530"/>
    <lineage>
        <taxon>Bacteria</taxon>
        <taxon>Pseudomonadati</taxon>
        <taxon>Pseudomonadota</taxon>
        <taxon>Gammaproteobacteria</taxon>
        <taxon>Alteromonadales</taxon>
        <taxon>Echinimonadaceae</taxon>
        <taxon>Neiella</taxon>
    </lineage>
</organism>
<keyword evidence="3" id="KW-1185">Reference proteome</keyword>
<gene>
    <name evidence="2" type="ORF">K0504_06855</name>
</gene>
<evidence type="ECO:0000313" key="3">
    <source>
        <dbReference type="Proteomes" id="UP001166251"/>
    </source>
</evidence>
<name>A0ABS7EFQ2_9GAMM</name>
<feature type="domain" description="Glycosyltransferase 2-like" evidence="1">
    <location>
        <begin position="194"/>
        <end position="338"/>
    </location>
</feature>
<dbReference type="SUPFAM" id="SSF53448">
    <property type="entry name" value="Nucleotide-diphospho-sugar transferases"/>
    <property type="match status" value="1"/>
</dbReference>
<dbReference type="EMBL" id="JAHZSS010000006">
    <property type="protein sequence ID" value="MBW8190748.1"/>
    <property type="molecule type" value="Genomic_DNA"/>
</dbReference>
<accession>A0ABS7EFQ2</accession>
<dbReference type="InterPro" id="IPR001173">
    <property type="entry name" value="Glyco_trans_2-like"/>
</dbReference>
<dbReference type="Pfam" id="PF00535">
    <property type="entry name" value="Glycos_transf_2"/>
    <property type="match status" value="1"/>
</dbReference>